<dbReference type="Pfam" id="PF04186">
    <property type="entry name" value="FxsA"/>
    <property type="match status" value="1"/>
</dbReference>
<evidence type="ECO:0008006" key="4">
    <source>
        <dbReference type="Google" id="ProtNLM"/>
    </source>
</evidence>
<keyword evidence="1" id="KW-0472">Membrane</keyword>
<dbReference type="EMBL" id="BAABFX010000009">
    <property type="protein sequence ID" value="GAA4387718.1"/>
    <property type="molecule type" value="Genomic_DNA"/>
</dbReference>
<dbReference type="Proteomes" id="UP001500390">
    <property type="component" value="Unassembled WGS sequence"/>
</dbReference>
<keyword evidence="3" id="KW-1185">Reference proteome</keyword>
<dbReference type="PANTHER" id="PTHR35335">
    <property type="entry name" value="UPF0716 PROTEIN FXSA"/>
    <property type="match status" value="1"/>
</dbReference>
<sequence>MVRWVFLALLIIPVIEIAAIIAVGRVIGGWPTLALLVLESMLGAWIVKREGARTWAALQDALTTGQMPSRQLADAALVLIGGTLLLTPGFVTDFVGFFFILPLTRPITRAWLQAVVAARLLGPVGQWPGGPGPSAPPRRARPDVVEGEVVEGRIVDSDNS</sequence>
<comment type="caution">
    <text evidence="2">The sequence shown here is derived from an EMBL/GenBank/DDBJ whole genome shotgun (WGS) entry which is preliminary data.</text>
</comment>
<keyword evidence="1" id="KW-0812">Transmembrane</keyword>
<evidence type="ECO:0000313" key="3">
    <source>
        <dbReference type="Proteomes" id="UP001500390"/>
    </source>
</evidence>
<evidence type="ECO:0000256" key="1">
    <source>
        <dbReference type="SAM" id="Phobius"/>
    </source>
</evidence>
<dbReference type="InterPro" id="IPR007313">
    <property type="entry name" value="FxsA"/>
</dbReference>
<gene>
    <name evidence="2" type="ORF">GCM10023153_02320</name>
</gene>
<reference evidence="3" key="1">
    <citation type="journal article" date="2019" name="Int. J. Syst. Evol. Microbiol.">
        <title>The Global Catalogue of Microorganisms (GCM) 10K type strain sequencing project: providing services to taxonomists for standard genome sequencing and annotation.</title>
        <authorList>
            <consortium name="The Broad Institute Genomics Platform"/>
            <consortium name="The Broad Institute Genome Sequencing Center for Infectious Disease"/>
            <person name="Wu L."/>
            <person name="Ma J."/>
        </authorList>
    </citation>
    <scope>NUCLEOTIDE SEQUENCE [LARGE SCALE GENOMIC DNA]</scope>
    <source>
        <strain evidence="3">JCM 17738</strain>
    </source>
</reference>
<dbReference type="PANTHER" id="PTHR35335:SF1">
    <property type="entry name" value="UPF0716 PROTEIN FXSA"/>
    <property type="match status" value="1"/>
</dbReference>
<protein>
    <recommendedName>
        <fullName evidence="4">FxsA family protein</fullName>
    </recommendedName>
</protein>
<dbReference type="NCBIfam" id="NF008528">
    <property type="entry name" value="PRK11463.1-2"/>
    <property type="match status" value="1"/>
</dbReference>
<name>A0ABP8JAE7_9MICO</name>
<accession>A0ABP8JAE7</accession>
<organism evidence="2 3">
    <name type="scientific">Ornithinibacter aureus</name>
    <dbReference type="NCBI Taxonomy" id="622664"/>
    <lineage>
        <taxon>Bacteria</taxon>
        <taxon>Bacillati</taxon>
        <taxon>Actinomycetota</taxon>
        <taxon>Actinomycetes</taxon>
        <taxon>Micrococcales</taxon>
        <taxon>Intrasporangiaceae</taxon>
        <taxon>Ornithinibacter</taxon>
    </lineage>
</organism>
<feature type="transmembrane region" description="Helical" evidence="1">
    <location>
        <begin position="76"/>
        <end position="101"/>
    </location>
</feature>
<keyword evidence="1" id="KW-1133">Transmembrane helix</keyword>
<evidence type="ECO:0000313" key="2">
    <source>
        <dbReference type="EMBL" id="GAA4387718.1"/>
    </source>
</evidence>
<proteinExistence type="predicted"/>